<gene>
    <name evidence="2" type="ORF">E4656_13520</name>
</gene>
<organism evidence="2 3">
    <name type="scientific">Natronospirillum operosum</name>
    <dbReference type="NCBI Taxonomy" id="2759953"/>
    <lineage>
        <taxon>Bacteria</taxon>
        <taxon>Pseudomonadati</taxon>
        <taxon>Pseudomonadota</taxon>
        <taxon>Gammaproteobacteria</taxon>
        <taxon>Oceanospirillales</taxon>
        <taxon>Natronospirillaceae</taxon>
        <taxon>Natronospirillum</taxon>
    </lineage>
</organism>
<accession>A0A4Z0W4P3</accession>
<comment type="caution">
    <text evidence="2">The sequence shown here is derived from an EMBL/GenBank/DDBJ whole genome shotgun (WGS) entry which is preliminary data.</text>
</comment>
<protein>
    <submittedName>
        <fullName evidence="2">Uncharacterized protein</fullName>
    </submittedName>
</protein>
<evidence type="ECO:0000313" key="3">
    <source>
        <dbReference type="Proteomes" id="UP000297475"/>
    </source>
</evidence>
<keyword evidence="3" id="KW-1185">Reference proteome</keyword>
<dbReference type="EMBL" id="SRMF01000005">
    <property type="protein sequence ID" value="TGG92487.1"/>
    <property type="molecule type" value="Genomic_DNA"/>
</dbReference>
<evidence type="ECO:0000313" key="2">
    <source>
        <dbReference type="EMBL" id="TGG92487.1"/>
    </source>
</evidence>
<dbReference type="Proteomes" id="UP000297475">
    <property type="component" value="Unassembled WGS sequence"/>
</dbReference>
<reference evidence="2 3" key="1">
    <citation type="submission" date="2019-04" db="EMBL/GenBank/DDBJ databases">
        <title>Natronospirillum operosus gen. nov., sp. nov., a haloalkaliphilic satellite isolated from decaying biomass of laboratory culture of cyanobacterium Geitlerinema sp. and proposal of Natronospirillaceae fam. nov. and Saccharospirillaceae fam. nov.</title>
        <authorList>
            <person name="Kevbrin V."/>
            <person name="Boltyanskaya Y."/>
            <person name="Koziaeva V."/>
            <person name="Grouzdev D.S."/>
            <person name="Park M."/>
            <person name="Cho J."/>
        </authorList>
    </citation>
    <scope>NUCLEOTIDE SEQUENCE [LARGE SCALE GENOMIC DNA]</scope>
    <source>
        <strain evidence="2 3">G-116</strain>
    </source>
</reference>
<dbReference type="OrthoDB" id="6202854at2"/>
<name>A0A4Z0W4P3_9GAMM</name>
<sequence length="118" mass="13027">MTESTLTHKQSYFLERLQEAEHSGLTIVQLAEQENVSTALLYNYRHVLRRKGYLEPTRRKSSSSGKARSGFEPVAVTSSPQTDPAAFIELKTQLANGQPVWMSVPAHQLSLALAALSA</sequence>
<feature type="region of interest" description="Disordered" evidence="1">
    <location>
        <begin position="53"/>
        <end position="82"/>
    </location>
</feature>
<dbReference type="RefSeq" id="WP_135483820.1">
    <property type="nucleotide sequence ID" value="NZ_SRMF01000005.1"/>
</dbReference>
<dbReference type="AlphaFoldDB" id="A0A4Z0W4P3"/>
<evidence type="ECO:0000256" key="1">
    <source>
        <dbReference type="SAM" id="MobiDB-lite"/>
    </source>
</evidence>
<proteinExistence type="predicted"/>